<evidence type="ECO:0000256" key="3">
    <source>
        <dbReference type="ARBA" id="ARBA00022670"/>
    </source>
</evidence>
<dbReference type="AlphaFoldDB" id="A0AAW1KLS6"/>
<evidence type="ECO:0000256" key="8">
    <source>
        <dbReference type="ARBA" id="ARBA00023211"/>
    </source>
</evidence>
<comment type="catalytic activity">
    <reaction evidence="15">
        <text>Xaa-L-Pro dipeptide + H2O = an L-alpha-amino acid + L-proline</text>
        <dbReference type="Rhea" id="RHEA:76407"/>
        <dbReference type="ChEBI" id="CHEBI:15377"/>
        <dbReference type="ChEBI" id="CHEBI:59869"/>
        <dbReference type="ChEBI" id="CHEBI:60039"/>
        <dbReference type="ChEBI" id="CHEBI:195196"/>
        <dbReference type="EC" id="3.4.13.9"/>
    </reaction>
</comment>
<comment type="cofactor">
    <cofactor evidence="1">
        <name>Mn(2+)</name>
        <dbReference type="ChEBI" id="CHEBI:29035"/>
    </cofactor>
</comment>
<evidence type="ECO:0000256" key="6">
    <source>
        <dbReference type="ARBA" id="ARBA00022997"/>
    </source>
</evidence>
<dbReference type="GO" id="GO:0030145">
    <property type="term" value="F:manganese ion binding"/>
    <property type="evidence" value="ECO:0007669"/>
    <property type="project" value="InterPro"/>
</dbReference>
<dbReference type="Gene3D" id="3.90.230.10">
    <property type="entry name" value="Creatinase/methionine aminopeptidase superfamily"/>
    <property type="match status" value="2"/>
</dbReference>
<dbReference type="InterPro" id="IPR007865">
    <property type="entry name" value="Aminopep_P_N"/>
</dbReference>
<proteinExistence type="inferred from homology"/>
<organism evidence="17 18">
    <name type="scientific">Popillia japonica</name>
    <name type="common">Japanese beetle</name>
    <dbReference type="NCBI Taxonomy" id="7064"/>
    <lineage>
        <taxon>Eukaryota</taxon>
        <taxon>Metazoa</taxon>
        <taxon>Ecdysozoa</taxon>
        <taxon>Arthropoda</taxon>
        <taxon>Hexapoda</taxon>
        <taxon>Insecta</taxon>
        <taxon>Pterygota</taxon>
        <taxon>Neoptera</taxon>
        <taxon>Endopterygota</taxon>
        <taxon>Coleoptera</taxon>
        <taxon>Polyphaga</taxon>
        <taxon>Scarabaeiformia</taxon>
        <taxon>Scarabaeidae</taxon>
        <taxon>Rutelinae</taxon>
        <taxon>Popillia</taxon>
    </lineage>
</organism>
<dbReference type="Pfam" id="PF00557">
    <property type="entry name" value="Peptidase_M24"/>
    <property type="match status" value="1"/>
</dbReference>
<dbReference type="InterPro" id="IPR036005">
    <property type="entry name" value="Creatinase/aminopeptidase-like"/>
</dbReference>
<dbReference type="InterPro" id="IPR029149">
    <property type="entry name" value="Creatin/AminoP/Spt16_N"/>
</dbReference>
<evidence type="ECO:0000256" key="1">
    <source>
        <dbReference type="ARBA" id="ARBA00001936"/>
    </source>
</evidence>
<evidence type="ECO:0000256" key="13">
    <source>
        <dbReference type="ARBA" id="ARBA00044284"/>
    </source>
</evidence>
<evidence type="ECO:0000256" key="14">
    <source>
        <dbReference type="ARBA" id="ARBA00044351"/>
    </source>
</evidence>
<evidence type="ECO:0000256" key="2">
    <source>
        <dbReference type="ARBA" id="ARBA00011738"/>
    </source>
</evidence>
<keyword evidence="5" id="KW-0378">Hydrolase</keyword>
<dbReference type="PANTHER" id="PTHR48480:SF2">
    <property type="entry name" value="PEPTIDASE D"/>
    <property type="match status" value="1"/>
</dbReference>
<gene>
    <name evidence="17" type="ORF">QE152_g22140</name>
</gene>
<protein>
    <recommendedName>
        <fullName evidence="11">Xaa-Pro dipeptidase</fullName>
        <ecNumber evidence="10">3.4.13.9</ecNumber>
    </recommendedName>
    <alternativeName>
        <fullName evidence="14">Imidodipeptidase</fullName>
    </alternativeName>
    <alternativeName>
        <fullName evidence="12">Peptidase D</fullName>
    </alternativeName>
    <alternativeName>
        <fullName evidence="13">Proline dipeptidase</fullName>
    </alternativeName>
</protein>
<comment type="similarity">
    <text evidence="9">Belongs to the peptidase M24B family. Eukaryotic-type prolidase subfamily.</text>
</comment>
<dbReference type="GO" id="GO:0006508">
    <property type="term" value="P:proteolysis"/>
    <property type="evidence" value="ECO:0007669"/>
    <property type="project" value="UniProtKB-KW"/>
</dbReference>
<comment type="caution">
    <text evidence="17">The sequence shown here is derived from an EMBL/GenBank/DDBJ whole genome shotgun (WGS) entry which is preliminary data.</text>
</comment>
<dbReference type="InterPro" id="IPR052433">
    <property type="entry name" value="X-Pro_dipept-like"/>
</dbReference>
<dbReference type="PANTHER" id="PTHR48480">
    <property type="match status" value="1"/>
</dbReference>
<dbReference type="SUPFAM" id="SSF53092">
    <property type="entry name" value="Creatinase/prolidase N-terminal domain"/>
    <property type="match status" value="1"/>
</dbReference>
<keyword evidence="7" id="KW-0482">Metalloprotease</keyword>
<dbReference type="GO" id="GO:0070006">
    <property type="term" value="F:metalloaminopeptidase activity"/>
    <property type="evidence" value="ECO:0007669"/>
    <property type="project" value="InterPro"/>
</dbReference>
<evidence type="ECO:0000256" key="10">
    <source>
        <dbReference type="ARBA" id="ARBA00044051"/>
    </source>
</evidence>
<keyword evidence="3" id="KW-0645">Protease</keyword>
<reference evidence="17 18" key="1">
    <citation type="journal article" date="2024" name="BMC Genomics">
        <title>De novo assembly and annotation of Popillia japonica's genome with initial clues to its potential as an invasive pest.</title>
        <authorList>
            <person name="Cucini C."/>
            <person name="Boschi S."/>
            <person name="Funari R."/>
            <person name="Cardaioli E."/>
            <person name="Iannotti N."/>
            <person name="Marturano G."/>
            <person name="Paoli F."/>
            <person name="Bruttini M."/>
            <person name="Carapelli A."/>
            <person name="Frati F."/>
            <person name="Nardi F."/>
        </authorList>
    </citation>
    <scope>NUCLEOTIDE SEQUENCE [LARGE SCALE GENOMIC DNA]</scope>
    <source>
        <strain evidence="17">DMR45628</strain>
    </source>
</reference>
<dbReference type="EMBL" id="JASPKY010000211">
    <property type="protein sequence ID" value="KAK9720353.1"/>
    <property type="molecule type" value="Genomic_DNA"/>
</dbReference>
<dbReference type="Pfam" id="PF05195">
    <property type="entry name" value="AMP_N"/>
    <property type="match status" value="1"/>
</dbReference>
<comment type="subunit">
    <text evidence="2">Homodimer.</text>
</comment>
<dbReference type="Gene3D" id="3.40.350.10">
    <property type="entry name" value="Creatinase/prolidase N-terminal domain"/>
    <property type="match status" value="1"/>
</dbReference>
<sequence>MAKLSPSGKLWMGQNTLEIPLELFALNRRRLVERLSNRNLGNSIILLQGGSEIQKYDQDNHHLFQQESNFVWCFGVVEADFFGAIEVETGRSTLFMPRFAPDHAIWEGPIWSNEDFRQKYQVDEVMYVDEMLEFLNGKSPQSLLLLSGTNEMSGSPTFEANFSGIENGTNEMSGSPTFEANFSGIENFNINRTDLYPEIIELRTFKTDYELDVMRYVIGISEDAHKAVMTATTPGSYEYQSEAQFLFYIYNNGGSRHAAYTSICGSGPNSAILHYGHAGSPNDRQIEDGDMCCYDMGAQYFGYAADITCSFPTNGVFTDDQKIIYNGYAADITCSFPTNGVFTDDQKIIYNTVLNANRAAQAACRPGVRLTEVYNAPLKRLADRASASPKSTIWHCVRSCKD</sequence>
<evidence type="ECO:0000313" key="17">
    <source>
        <dbReference type="EMBL" id="KAK9720353.1"/>
    </source>
</evidence>
<keyword evidence="8" id="KW-0464">Manganese</keyword>
<keyword evidence="17" id="KW-0031">Aminopeptidase</keyword>
<evidence type="ECO:0000256" key="4">
    <source>
        <dbReference type="ARBA" id="ARBA00022723"/>
    </source>
</evidence>
<evidence type="ECO:0000259" key="16">
    <source>
        <dbReference type="SMART" id="SM01011"/>
    </source>
</evidence>
<dbReference type="SUPFAM" id="SSF55920">
    <property type="entry name" value="Creatinase/aminopeptidase"/>
    <property type="match status" value="2"/>
</dbReference>
<accession>A0AAW1KLS6</accession>
<keyword evidence="18" id="KW-1185">Reference proteome</keyword>
<evidence type="ECO:0000256" key="9">
    <source>
        <dbReference type="ARBA" id="ARBA00043990"/>
    </source>
</evidence>
<evidence type="ECO:0000256" key="5">
    <source>
        <dbReference type="ARBA" id="ARBA00022801"/>
    </source>
</evidence>
<dbReference type="InterPro" id="IPR000994">
    <property type="entry name" value="Pept_M24"/>
</dbReference>
<evidence type="ECO:0000256" key="11">
    <source>
        <dbReference type="ARBA" id="ARBA00044141"/>
    </source>
</evidence>
<feature type="domain" description="Aminopeptidase P N-terminal" evidence="16">
    <location>
        <begin position="19"/>
        <end position="154"/>
    </location>
</feature>
<dbReference type="GO" id="GO:0102009">
    <property type="term" value="F:proline dipeptidase activity"/>
    <property type="evidence" value="ECO:0007669"/>
    <property type="project" value="UniProtKB-EC"/>
</dbReference>
<evidence type="ECO:0000256" key="15">
    <source>
        <dbReference type="ARBA" id="ARBA00048994"/>
    </source>
</evidence>
<evidence type="ECO:0000256" key="7">
    <source>
        <dbReference type="ARBA" id="ARBA00023049"/>
    </source>
</evidence>
<keyword evidence="6" id="KW-0224">Dipeptidase</keyword>
<evidence type="ECO:0000256" key="12">
    <source>
        <dbReference type="ARBA" id="ARBA00044252"/>
    </source>
</evidence>
<evidence type="ECO:0000313" key="18">
    <source>
        <dbReference type="Proteomes" id="UP001458880"/>
    </source>
</evidence>
<dbReference type="EC" id="3.4.13.9" evidence="10"/>
<dbReference type="SMART" id="SM01011">
    <property type="entry name" value="AMP_N"/>
    <property type="match status" value="1"/>
</dbReference>
<keyword evidence="4" id="KW-0479">Metal-binding</keyword>
<name>A0AAW1KLS6_POPJA</name>
<dbReference type="Proteomes" id="UP001458880">
    <property type="component" value="Unassembled WGS sequence"/>
</dbReference>